<dbReference type="GO" id="GO:0005829">
    <property type="term" value="C:cytosol"/>
    <property type="evidence" value="ECO:0007669"/>
    <property type="project" value="TreeGrafter"/>
</dbReference>
<protein>
    <recommendedName>
        <fullName evidence="3">asparagine synthase (glutamine-hydrolyzing)</fullName>
        <ecNumber evidence="3">6.3.5.4</ecNumber>
    </recommendedName>
</protein>
<evidence type="ECO:0000256" key="3">
    <source>
        <dbReference type="ARBA" id="ARBA00012737"/>
    </source>
</evidence>
<dbReference type="Proteomes" id="UP000316852">
    <property type="component" value="Unassembled WGS sequence"/>
</dbReference>
<dbReference type="PANTHER" id="PTHR43284:SF1">
    <property type="entry name" value="ASPARAGINE SYNTHETASE"/>
    <property type="match status" value="1"/>
</dbReference>
<dbReference type="InterPro" id="IPR014729">
    <property type="entry name" value="Rossmann-like_a/b/a_fold"/>
</dbReference>
<dbReference type="Gene3D" id="3.60.20.10">
    <property type="entry name" value="Glutamine Phosphoribosylpyrophosphate, subunit 1, domain 1"/>
    <property type="match status" value="1"/>
</dbReference>
<dbReference type="Pfam" id="PF13537">
    <property type="entry name" value="GATase_7"/>
    <property type="match status" value="1"/>
</dbReference>
<sequence length="572" mass="63715">MAHTHGVVLEATLRDDGSVAKVQCTGEPGDPGTFRPETSAPDGVFPLDGLPLTYPGETSPPLADGKSDTWCGGFAFAVWDREGQTLRAYRDHYGARPLYYHASRERLLLASEIPALVERLPNPGLDEIAVAEYLATGIPTEGRSFHKGILRLSPASVLTARRDGLSVERYWSPWTGAWMGSTRAEDLDEVFRHLLGRAVRTTLADRSPTGMLLSGGVDSSGVLGMAASLARSGAISRMPRVALTLAFEELTQCDETSLAMRTAAEHGVPWRPVRVEDTSPLSHLDSFMTRLGEPSIVTVNIAPATAIYAAAQEAGARVLLDGHDADGIFTPSGAYLAELVLRFRWVRLAQEWYALSRRHSQRRLVRECITPLIAKFLPMRPTRIPGWIRPELARRTGLRDRLRVHLPGALFEEREAERVHAAPVGLALEGTRTLERLFGIEGRHPYFDPALVRFVVSVPLDHRFARGHTKIMMRRALGNLLPHDLRSAVPKTSYRPYFDWTLRKYLGPRLEVMYKDGVRSLGDYVEESRLRPMLADALQGRSVDPALWRIVAMDRWIRAVLNEERHHETVSA</sequence>
<dbReference type="SUPFAM" id="SSF56235">
    <property type="entry name" value="N-terminal nucleophile aminohydrolases (Ntn hydrolases)"/>
    <property type="match status" value="1"/>
</dbReference>
<dbReference type="PIRSF" id="PIRSF001589">
    <property type="entry name" value="Asn_synthetase_glu-h"/>
    <property type="match status" value="1"/>
</dbReference>
<dbReference type="EMBL" id="VBOW01000013">
    <property type="protein sequence ID" value="TMQ60599.1"/>
    <property type="molecule type" value="Genomic_DNA"/>
</dbReference>
<keyword evidence="4" id="KW-0547">Nucleotide-binding</keyword>
<dbReference type="Pfam" id="PF00733">
    <property type="entry name" value="Asn_synthase"/>
    <property type="match status" value="1"/>
</dbReference>
<dbReference type="SUPFAM" id="SSF52402">
    <property type="entry name" value="Adenine nucleotide alpha hydrolases-like"/>
    <property type="match status" value="1"/>
</dbReference>
<name>A0A538TAD8_UNCEI</name>
<comment type="caution">
    <text evidence="9">The sequence shown here is derived from an EMBL/GenBank/DDBJ whole genome shotgun (WGS) entry which is preliminary data.</text>
</comment>
<evidence type="ECO:0000256" key="2">
    <source>
        <dbReference type="ARBA" id="ARBA00005752"/>
    </source>
</evidence>
<proteinExistence type="inferred from homology"/>
<evidence type="ECO:0000256" key="5">
    <source>
        <dbReference type="ARBA" id="ARBA00022840"/>
    </source>
</evidence>
<evidence type="ECO:0000256" key="4">
    <source>
        <dbReference type="ARBA" id="ARBA00022741"/>
    </source>
</evidence>
<dbReference type="InterPro" id="IPR051786">
    <property type="entry name" value="ASN_synthetase/amidase"/>
</dbReference>
<evidence type="ECO:0000313" key="10">
    <source>
        <dbReference type="Proteomes" id="UP000316852"/>
    </source>
</evidence>
<dbReference type="Gene3D" id="3.40.50.620">
    <property type="entry name" value="HUPs"/>
    <property type="match status" value="2"/>
</dbReference>
<dbReference type="GO" id="GO:0005524">
    <property type="term" value="F:ATP binding"/>
    <property type="evidence" value="ECO:0007669"/>
    <property type="project" value="UniProtKB-KW"/>
</dbReference>
<organism evidence="9 10">
    <name type="scientific">Eiseniibacteriota bacterium</name>
    <dbReference type="NCBI Taxonomy" id="2212470"/>
    <lineage>
        <taxon>Bacteria</taxon>
        <taxon>Candidatus Eiseniibacteriota</taxon>
    </lineage>
</organism>
<comment type="pathway">
    <text evidence="1">Amino-acid biosynthesis; L-asparagine biosynthesis; L-asparagine from L-aspartate (L-Gln route): step 1/1.</text>
</comment>
<dbReference type="GO" id="GO:0004066">
    <property type="term" value="F:asparagine synthase (glutamine-hydrolyzing) activity"/>
    <property type="evidence" value="ECO:0007669"/>
    <property type="project" value="UniProtKB-EC"/>
</dbReference>
<comment type="similarity">
    <text evidence="2">Belongs to the asparagine synthetase family.</text>
</comment>
<evidence type="ECO:0000256" key="1">
    <source>
        <dbReference type="ARBA" id="ARBA00005187"/>
    </source>
</evidence>
<evidence type="ECO:0000259" key="7">
    <source>
        <dbReference type="Pfam" id="PF00733"/>
    </source>
</evidence>
<accession>A0A538TAD8</accession>
<comment type="catalytic activity">
    <reaction evidence="6">
        <text>L-aspartate + L-glutamine + ATP + H2O = L-asparagine + L-glutamate + AMP + diphosphate + H(+)</text>
        <dbReference type="Rhea" id="RHEA:12228"/>
        <dbReference type="ChEBI" id="CHEBI:15377"/>
        <dbReference type="ChEBI" id="CHEBI:15378"/>
        <dbReference type="ChEBI" id="CHEBI:29985"/>
        <dbReference type="ChEBI" id="CHEBI:29991"/>
        <dbReference type="ChEBI" id="CHEBI:30616"/>
        <dbReference type="ChEBI" id="CHEBI:33019"/>
        <dbReference type="ChEBI" id="CHEBI:58048"/>
        <dbReference type="ChEBI" id="CHEBI:58359"/>
        <dbReference type="ChEBI" id="CHEBI:456215"/>
        <dbReference type="EC" id="6.3.5.4"/>
    </reaction>
</comment>
<dbReference type="InterPro" id="IPR017932">
    <property type="entry name" value="GATase_2_dom"/>
</dbReference>
<dbReference type="PANTHER" id="PTHR43284">
    <property type="entry name" value="ASPARAGINE SYNTHETASE (GLUTAMINE-HYDROLYZING)"/>
    <property type="match status" value="1"/>
</dbReference>
<feature type="domain" description="Asparagine synthetase" evidence="7">
    <location>
        <begin position="191"/>
        <end position="558"/>
    </location>
</feature>
<evidence type="ECO:0000259" key="8">
    <source>
        <dbReference type="Pfam" id="PF13537"/>
    </source>
</evidence>
<evidence type="ECO:0000313" key="9">
    <source>
        <dbReference type="EMBL" id="TMQ60599.1"/>
    </source>
</evidence>
<keyword evidence="5" id="KW-0067">ATP-binding</keyword>
<dbReference type="InterPro" id="IPR029055">
    <property type="entry name" value="Ntn_hydrolases_N"/>
</dbReference>
<dbReference type="InterPro" id="IPR001962">
    <property type="entry name" value="Asn_synthase"/>
</dbReference>
<dbReference type="EC" id="6.3.5.4" evidence="3"/>
<feature type="domain" description="Glutamine amidotransferase type-2" evidence="8">
    <location>
        <begin position="72"/>
        <end position="117"/>
    </location>
</feature>
<evidence type="ECO:0000256" key="6">
    <source>
        <dbReference type="ARBA" id="ARBA00048741"/>
    </source>
</evidence>
<dbReference type="GO" id="GO:0006529">
    <property type="term" value="P:asparagine biosynthetic process"/>
    <property type="evidence" value="ECO:0007669"/>
    <property type="project" value="InterPro"/>
</dbReference>
<dbReference type="AlphaFoldDB" id="A0A538TAD8"/>
<reference evidence="9 10" key="1">
    <citation type="journal article" date="2019" name="Nat. Microbiol.">
        <title>Mediterranean grassland soil C-N compound turnover is dependent on rainfall and depth, and is mediated by genomically divergent microorganisms.</title>
        <authorList>
            <person name="Diamond S."/>
            <person name="Andeer P.F."/>
            <person name="Li Z."/>
            <person name="Crits-Christoph A."/>
            <person name="Burstein D."/>
            <person name="Anantharaman K."/>
            <person name="Lane K.R."/>
            <person name="Thomas B.C."/>
            <person name="Pan C."/>
            <person name="Northen T.R."/>
            <person name="Banfield J.F."/>
        </authorList>
    </citation>
    <scope>NUCLEOTIDE SEQUENCE [LARGE SCALE GENOMIC DNA]</scope>
    <source>
        <strain evidence="9">WS_6</strain>
    </source>
</reference>
<gene>
    <name evidence="9" type="ORF">E6K76_00980</name>
</gene>
<dbReference type="InterPro" id="IPR006426">
    <property type="entry name" value="Asn_synth_AEB"/>
</dbReference>